<dbReference type="NCBIfam" id="TIGR03519">
    <property type="entry name" value="T9SS_PorP_fam"/>
    <property type="match status" value="1"/>
</dbReference>
<dbReference type="Proteomes" id="UP000503278">
    <property type="component" value="Chromosome"/>
</dbReference>
<dbReference type="Pfam" id="PF11751">
    <property type="entry name" value="PorP_SprF"/>
    <property type="match status" value="1"/>
</dbReference>
<keyword evidence="4" id="KW-1185">Reference proteome</keyword>
<dbReference type="KEGG" id="mrob:HH214_19385"/>
<sequence>MKYLRYLLMWMLIYAGVSQAQDHMYSQFFNSPVYLNPALNGQFDADFRMNLIYRSQWTSVPGSLSYITASADYNIPKFGGGVGLLFTRANEGTAYFVRNNLAGIYSYSVGSDNYVLSFGLQAGISNRSIDRGKLVFGDQIDPTLGYIPGSVSAADLGQLNNRFYFDSGAGVNLVVGEFMVGSALQHINRPNDSFTGTPSKLPMRATAHVSYRINTNRYSNGDDNDSYFIPSVVLYKQGSASSINAGVQYKRRGVNAGVWYRNGGTDGPSAFVVSFIFDLFINKEGAEKIRFGISHDAPTSKLNYSNTSGTTEGSLSYETTTPSRNEDHKFQGSRRCYDFY</sequence>
<evidence type="ECO:0000256" key="2">
    <source>
        <dbReference type="SAM" id="SignalP"/>
    </source>
</evidence>
<feature type="chain" id="PRO_5029493232" evidence="2">
    <location>
        <begin position="21"/>
        <end position="340"/>
    </location>
</feature>
<keyword evidence="2" id="KW-0732">Signal</keyword>
<organism evidence="3 4">
    <name type="scientific">Mucilaginibacter robiniae</name>
    <dbReference type="NCBI Taxonomy" id="2728022"/>
    <lineage>
        <taxon>Bacteria</taxon>
        <taxon>Pseudomonadati</taxon>
        <taxon>Bacteroidota</taxon>
        <taxon>Sphingobacteriia</taxon>
        <taxon>Sphingobacteriales</taxon>
        <taxon>Sphingobacteriaceae</taxon>
        <taxon>Mucilaginibacter</taxon>
    </lineage>
</organism>
<feature type="compositionally biased region" description="Polar residues" evidence="1">
    <location>
        <begin position="303"/>
        <end position="323"/>
    </location>
</feature>
<evidence type="ECO:0000313" key="4">
    <source>
        <dbReference type="Proteomes" id="UP000503278"/>
    </source>
</evidence>
<gene>
    <name evidence="3" type="ORF">HH214_19385</name>
</gene>
<reference evidence="3 4" key="1">
    <citation type="submission" date="2020-04" db="EMBL/GenBank/DDBJ databases">
        <title>Genome sequencing of novel species.</title>
        <authorList>
            <person name="Heo J."/>
            <person name="Kim S.-J."/>
            <person name="Kim J.-S."/>
            <person name="Hong S.-B."/>
            <person name="Kwon S.-W."/>
        </authorList>
    </citation>
    <scope>NUCLEOTIDE SEQUENCE [LARGE SCALE GENOMIC DNA]</scope>
    <source>
        <strain evidence="3 4">F39-2</strain>
    </source>
</reference>
<accession>A0A7L5EBU6</accession>
<feature type="signal peptide" evidence="2">
    <location>
        <begin position="1"/>
        <end position="20"/>
    </location>
</feature>
<evidence type="ECO:0000313" key="3">
    <source>
        <dbReference type="EMBL" id="QJD97886.1"/>
    </source>
</evidence>
<dbReference type="RefSeq" id="WP_169610460.1">
    <property type="nucleotide sequence ID" value="NZ_CP051682.1"/>
</dbReference>
<dbReference type="AlphaFoldDB" id="A0A7L5EBU6"/>
<feature type="region of interest" description="Disordered" evidence="1">
    <location>
        <begin position="303"/>
        <end position="329"/>
    </location>
</feature>
<proteinExistence type="predicted"/>
<name>A0A7L5EBU6_9SPHI</name>
<dbReference type="InterPro" id="IPR019861">
    <property type="entry name" value="PorP/SprF_Bacteroidetes"/>
</dbReference>
<evidence type="ECO:0000256" key="1">
    <source>
        <dbReference type="SAM" id="MobiDB-lite"/>
    </source>
</evidence>
<dbReference type="EMBL" id="CP051682">
    <property type="protein sequence ID" value="QJD97886.1"/>
    <property type="molecule type" value="Genomic_DNA"/>
</dbReference>
<protein>
    <submittedName>
        <fullName evidence="3">PorP/SprF family type IX secretion system membrane protein</fullName>
    </submittedName>
</protein>